<dbReference type="RefSeq" id="YP_009910735.1">
    <property type="nucleotide sequence ID" value="NC_049976.1"/>
</dbReference>
<reference evidence="1 2" key="1">
    <citation type="journal article" date="2009" name="Environ. Microbiol.">
        <title>Different responses to Spo0A-mediated suppression of the related Bacillus subtilis phages Nf and phi29.</title>
        <authorList>
            <person name="Castilla-Llorente V."/>
            <person name="Salas M."/>
            <person name="Meijer W.J."/>
        </authorList>
    </citation>
    <scope>NUCLEOTIDE SEQUENCE</scope>
</reference>
<sequence length="19" mass="2236">MLSTHAVATHYLIKPLRRK</sequence>
<name>B7SSN9_BPNF</name>
<dbReference type="Proteomes" id="UP000000744">
    <property type="component" value="Segment"/>
</dbReference>
<evidence type="ECO:0000313" key="2">
    <source>
        <dbReference type="Proteomes" id="UP000000744"/>
    </source>
</evidence>
<accession>B7SSN9</accession>
<organismHost>
    <name type="scientific">Bacillus subtilis</name>
    <dbReference type="NCBI Taxonomy" id="1423"/>
</organismHost>
<dbReference type="GeneID" id="56239456"/>
<keyword evidence="2" id="KW-1185">Reference proteome</keyword>
<proteinExistence type="predicted"/>
<evidence type="ECO:0000313" key="1">
    <source>
        <dbReference type="EMBL" id="ACH57086.1"/>
    </source>
</evidence>
<protein>
    <submittedName>
        <fullName evidence="1">Uncharacterized protein</fullName>
    </submittedName>
</protein>
<dbReference type="EMBL" id="EU622808">
    <property type="protein sequence ID" value="ACH57086.1"/>
    <property type="molecule type" value="Genomic_DNA"/>
</dbReference>
<dbReference type="KEGG" id="vg:56239456"/>
<organism evidence="1 2">
    <name type="scientific">Bacillus phage Nf</name>
    <name type="common">Bacteriophage Nf</name>
    <dbReference type="NCBI Taxonomy" id="2992639"/>
    <lineage>
        <taxon>Viruses</taxon>
        <taxon>Duplodnaviria</taxon>
        <taxon>Heunggongvirae</taxon>
        <taxon>Uroviricota</taxon>
        <taxon>Caudoviricetes</taxon>
        <taxon>Salasmaviridae</taxon>
        <taxon>Picovirinae</taxon>
        <taxon>Beecentumtrevirus</taxon>
        <taxon>Beecentumtrevirus Nf</taxon>
    </lineage>
</organism>